<keyword evidence="2" id="KW-0964">Secreted</keyword>
<dbReference type="Gene3D" id="2.40.10.10">
    <property type="entry name" value="Trypsin-like serine proteases"/>
    <property type="match status" value="1"/>
</dbReference>
<dbReference type="InterPro" id="IPR051487">
    <property type="entry name" value="Ser/Thr_Proteases_Immune/Dev"/>
</dbReference>
<evidence type="ECO:0000256" key="1">
    <source>
        <dbReference type="ARBA" id="ARBA00004613"/>
    </source>
</evidence>
<evidence type="ECO:0000256" key="2">
    <source>
        <dbReference type="ARBA" id="ARBA00022525"/>
    </source>
</evidence>
<dbReference type="InterPro" id="IPR001254">
    <property type="entry name" value="Trypsin_dom"/>
</dbReference>
<dbReference type="InterPro" id="IPR009003">
    <property type="entry name" value="Peptidase_S1_PA"/>
</dbReference>
<proteinExistence type="predicted"/>
<accession>A0A178F6K4</accession>
<keyword evidence="5" id="KW-0325">Glycoprotein</keyword>
<dbReference type="PANTHER" id="PTHR24256">
    <property type="entry name" value="TRYPTASE-RELATED"/>
    <property type="match status" value="1"/>
</dbReference>
<protein>
    <submittedName>
        <fullName evidence="7">Putative serine proteinase stubble-like isoform X1</fullName>
    </submittedName>
</protein>
<evidence type="ECO:0000256" key="5">
    <source>
        <dbReference type="ARBA" id="ARBA00023180"/>
    </source>
</evidence>
<gene>
    <name evidence="7" type="ORF">A7D00_7402</name>
</gene>
<evidence type="ECO:0000256" key="4">
    <source>
        <dbReference type="ARBA" id="ARBA00023157"/>
    </source>
</evidence>
<comment type="subcellular location">
    <subcellularLocation>
        <location evidence="1">Secreted</location>
    </subcellularLocation>
</comment>
<dbReference type="SUPFAM" id="SSF50494">
    <property type="entry name" value="Trypsin-like serine proteases"/>
    <property type="match status" value="1"/>
</dbReference>
<evidence type="ECO:0000313" key="8">
    <source>
        <dbReference type="Proteomes" id="UP000243519"/>
    </source>
</evidence>
<evidence type="ECO:0000313" key="7">
    <source>
        <dbReference type="EMBL" id="OAL67585.1"/>
    </source>
</evidence>
<dbReference type="InterPro" id="IPR043504">
    <property type="entry name" value="Peptidase_S1_PA_chymotrypsin"/>
</dbReference>
<dbReference type="AlphaFoldDB" id="A0A178F6K4"/>
<keyword evidence="4" id="KW-1015">Disulfide bond</keyword>
<dbReference type="GO" id="GO:0006508">
    <property type="term" value="P:proteolysis"/>
    <property type="evidence" value="ECO:0007669"/>
    <property type="project" value="InterPro"/>
</dbReference>
<dbReference type="Proteomes" id="UP000243519">
    <property type="component" value="Unassembled WGS sequence"/>
</dbReference>
<evidence type="ECO:0000259" key="6">
    <source>
        <dbReference type="PROSITE" id="PS50240"/>
    </source>
</evidence>
<name>A0A178F6K4_TRIVO</name>
<keyword evidence="8" id="KW-1185">Reference proteome</keyword>
<dbReference type="FunFam" id="2.40.10.10:FF:000054">
    <property type="entry name" value="Complement C1r subcomponent"/>
    <property type="match status" value="1"/>
</dbReference>
<dbReference type="GO" id="GO:0004252">
    <property type="term" value="F:serine-type endopeptidase activity"/>
    <property type="evidence" value="ECO:0007669"/>
    <property type="project" value="InterPro"/>
</dbReference>
<dbReference type="PROSITE" id="PS50240">
    <property type="entry name" value="TRYPSIN_DOM"/>
    <property type="match status" value="1"/>
</dbReference>
<evidence type="ECO:0000256" key="3">
    <source>
        <dbReference type="ARBA" id="ARBA00022729"/>
    </source>
</evidence>
<dbReference type="GO" id="GO:0005576">
    <property type="term" value="C:extracellular region"/>
    <property type="evidence" value="ECO:0007669"/>
    <property type="project" value="UniProtKB-SubCell"/>
</dbReference>
<keyword evidence="3" id="KW-0732">Signal</keyword>
<comment type="caution">
    <text evidence="7">The sequence shown here is derived from an EMBL/GenBank/DDBJ whole genome shotgun (WGS) entry which is preliminary data.</text>
</comment>
<sequence length="104" mass="11564">MDHNQCERTLKQNWWASAVLDDSFMCAGGVLNQGACQGDGGSPLMCIAENQYYARGIFSWTIGCGLANIPHVYTDVVKVRSWIDQEMTANGFTTDSYTPVSYRK</sequence>
<feature type="domain" description="Peptidase S1" evidence="6">
    <location>
        <begin position="1"/>
        <end position="88"/>
    </location>
</feature>
<reference evidence="7 8" key="1">
    <citation type="submission" date="2016-05" db="EMBL/GenBank/DDBJ databases">
        <title>Genome sequencing of Trichophyton violaceum CMCC(F)T3l isolated from hair.</title>
        <authorList>
            <person name="Zhan P."/>
            <person name="Tao Y."/>
            <person name="Liu W."/>
        </authorList>
    </citation>
    <scope>NUCLEOTIDE SEQUENCE [LARGE SCALE GENOMIC DNA]</scope>
    <source>
        <strain evidence="8">CMCC(F)T3l</strain>
    </source>
</reference>
<dbReference type="EMBL" id="LHPN01000119">
    <property type="protein sequence ID" value="OAL67585.1"/>
    <property type="molecule type" value="Genomic_DNA"/>
</dbReference>
<dbReference type="Pfam" id="PF00089">
    <property type="entry name" value="Trypsin"/>
    <property type="match status" value="1"/>
</dbReference>
<organism evidence="7 8">
    <name type="scientific">Trichophyton violaceum</name>
    <dbReference type="NCBI Taxonomy" id="34388"/>
    <lineage>
        <taxon>Eukaryota</taxon>
        <taxon>Fungi</taxon>
        <taxon>Dikarya</taxon>
        <taxon>Ascomycota</taxon>
        <taxon>Pezizomycotina</taxon>
        <taxon>Eurotiomycetes</taxon>
        <taxon>Eurotiomycetidae</taxon>
        <taxon>Onygenales</taxon>
        <taxon>Arthrodermataceae</taxon>
        <taxon>Trichophyton</taxon>
    </lineage>
</organism>